<sequence>MSAHKRRWRYAVGPVVALALTLTACNSDEEQPTDDAGTTQEETPERDGATAEDASGGAATEDEDTPPSDAGEPTDTDVTTHTLGEPSGPRLFHENSFGDSWDFDVTVERVEGGSWDDLTGTDLVAEDHPGFDPLYVQLSFTNENGPYEGPDPTGSLLVQADDGGPFEPENALSADGLPDWCASPGADRVISIDAGETQTTCQVVLVGHGVSPTSVDWQHRLGAERWLTQS</sequence>
<evidence type="ECO:0008006" key="5">
    <source>
        <dbReference type="Google" id="ProtNLM"/>
    </source>
</evidence>
<evidence type="ECO:0000313" key="3">
    <source>
        <dbReference type="EMBL" id="MDT0318481.1"/>
    </source>
</evidence>
<proteinExistence type="predicted"/>
<feature type="chain" id="PRO_5047336679" description="Secreted protein" evidence="2">
    <location>
        <begin position="27"/>
        <end position="230"/>
    </location>
</feature>
<name>A0ABU2LLM8_9ACTN</name>
<evidence type="ECO:0000256" key="2">
    <source>
        <dbReference type="SAM" id="SignalP"/>
    </source>
</evidence>
<dbReference type="Proteomes" id="UP001183420">
    <property type="component" value="Unassembled WGS sequence"/>
</dbReference>
<dbReference type="RefSeq" id="WP_311597187.1">
    <property type="nucleotide sequence ID" value="NZ_JAVREM010000006.1"/>
</dbReference>
<gene>
    <name evidence="3" type="ORF">RNC47_09055</name>
</gene>
<keyword evidence="4" id="KW-1185">Reference proteome</keyword>
<reference evidence="4" key="1">
    <citation type="submission" date="2023-07" db="EMBL/GenBank/DDBJ databases">
        <title>30 novel species of actinomycetes from the DSMZ collection.</title>
        <authorList>
            <person name="Nouioui I."/>
        </authorList>
    </citation>
    <scope>NUCLEOTIDE SEQUENCE [LARGE SCALE GENOMIC DNA]</scope>
    <source>
        <strain evidence="4">DSM 44918</strain>
    </source>
</reference>
<comment type="caution">
    <text evidence="3">The sequence shown here is derived from an EMBL/GenBank/DDBJ whole genome shotgun (WGS) entry which is preliminary data.</text>
</comment>
<evidence type="ECO:0000313" key="4">
    <source>
        <dbReference type="Proteomes" id="UP001183420"/>
    </source>
</evidence>
<keyword evidence="2" id="KW-0732">Signal</keyword>
<dbReference type="EMBL" id="JAVREM010000006">
    <property type="protein sequence ID" value="MDT0318481.1"/>
    <property type="molecule type" value="Genomic_DNA"/>
</dbReference>
<dbReference type="CDD" id="cd13120">
    <property type="entry name" value="BF2867_like_N"/>
    <property type="match status" value="1"/>
</dbReference>
<organism evidence="3 4">
    <name type="scientific">Streptomyces millisiae</name>
    <dbReference type="NCBI Taxonomy" id="3075542"/>
    <lineage>
        <taxon>Bacteria</taxon>
        <taxon>Bacillati</taxon>
        <taxon>Actinomycetota</taxon>
        <taxon>Actinomycetes</taxon>
        <taxon>Kitasatosporales</taxon>
        <taxon>Streptomycetaceae</taxon>
        <taxon>Streptomyces</taxon>
    </lineage>
</organism>
<protein>
    <recommendedName>
        <fullName evidence="5">Secreted protein</fullName>
    </recommendedName>
</protein>
<evidence type="ECO:0000256" key="1">
    <source>
        <dbReference type="SAM" id="MobiDB-lite"/>
    </source>
</evidence>
<feature type="signal peptide" evidence="2">
    <location>
        <begin position="1"/>
        <end position="26"/>
    </location>
</feature>
<dbReference type="PROSITE" id="PS51257">
    <property type="entry name" value="PROKAR_LIPOPROTEIN"/>
    <property type="match status" value="1"/>
</dbReference>
<accession>A0ABU2LLM8</accession>
<feature type="region of interest" description="Disordered" evidence="1">
    <location>
        <begin position="23"/>
        <end position="95"/>
    </location>
</feature>